<keyword evidence="3" id="KW-0805">Transcription regulation</keyword>
<dbReference type="GO" id="GO:0000124">
    <property type="term" value="C:SAGA complex"/>
    <property type="evidence" value="ECO:0007669"/>
    <property type="project" value="InterPro"/>
</dbReference>
<dbReference type="GO" id="GO:0003677">
    <property type="term" value="F:DNA binding"/>
    <property type="evidence" value="ECO:0007669"/>
    <property type="project" value="TreeGrafter"/>
</dbReference>
<evidence type="ECO:0000256" key="6">
    <source>
        <dbReference type="SAM" id="MobiDB-lite"/>
    </source>
</evidence>
<keyword evidence="5" id="KW-0539">Nucleus</keyword>
<dbReference type="SUPFAM" id="SSF47113">
    <property type="entry name" value="Histone-fold"/>
    <property type="match status" value="1"/>
</dbReference>
<feature type="domain" description="Transcription initiation factor TFIID subunit 12" evidence="7">
    <location>
        <begin position="28"/>
        <end position="93"/>
    </location>
</feature>
<dbReference type="InterPro" id="IPR003228">
    <property type="entry name" value="TFIID_TAF12_dom"/>
</dbReference>
<comment type="similarity">
    <text evidence="2">Belongs to the TAF12 family.</text>
</comment>
<dbReference type="InterPro" id="IPR009072">
    <property type="entry name" value="Histone-fold"/>
</dbReference>
<gene>
    <name evidence="8" type="ORF">RMAR00112_LOCUS6752</name>
</gene>
<dbReference type="EMBL" id="HBHW01009019">
    <property type="protein sequence ID" value="CAE0038793.1"/>
    <property type="molecule type" value="Transcribed_RNA"/>
</dbReference>
<dbReference type="GO" id="GO:0017025">
    <property type="term" value="F:TBP-class protein binding"/>
    <property type="evidence" value="ECO:0007669"/>
    <property type="project" value="TreeGrafter"/>
</dbReference>
<keyword evidence="4" id="KW-0804">Transcription</keyword>
<dbReference type="Gene3D" id="1.10.20.10">
    <property type="entry name" value="Histone, subunit A"/>
    <property type="match status" value="1"/>
</dbReference>
<dbReference type="GO" id="GO:0046982">
    <property type="term" value="F:protein heterodimerization activity"/>
    <property type="evidence" value="ECO:0007669"/>
    <property type="project" value="InterPro"/>
</dbReference>
<dbReference type="GO" id="GO:0005669">
    <property type="term" value="C:transcription factor TFIID complex"/>
    <property type="evidence" value="ECO:0007669"/>
    <property type="project" value="InterPro"/>
</dbReference>
<evidence type="ECO:0000313" key="8">
    <source>
        <dbReference type="EMBL" id="CAE0038793.1"/>
    </source>
</evidence>
<evidence type="ECO:0000256" key="3">
    <source>
        <dbReference type="ARBA" id="ARBA00023015"/>
    </source>
</evidence>
<dbReference type="CDD" id="cd07981">
    <property type="entry name" value="HFD_TAF12"/>
    <property type="match status" value="1"/>
</dbReference>
<accession>A0A7S2ZI62</accession>
<protein>
    <recommendedName>
        <fullName evidence="7">Transcription initiation factor TFIID subunit 12 domain-containing protein</fullName>
    </recommendedName>
</protein>
<dbReference type="GO" id="GO:0051123">
    <property type="term" value="P:RNA polymerase II preinitiation complex assembly"/>
    <property type="evidence" value="ECO:0007669"/>
    <property type="project" value="TreeGrafter"/>
</dbReference>
<evidence type="ECO:0000259" key="7">
    <source>
        <dbReference type="Pfam" id="PF03847"/>
    </source>
</evidence>
<comment type="subcellular location">
    <subcellularLocation>
        <location evidence="1">Nucleus</location>
    </subcellularLocation>
</comment>
<feature type="region of interest" description="Disordered" evidence="6">
    <location>
        <begin position="1"/>
        <end position="20"/>
    </location>
</feature>
<proteinExistence type="inferred from homology"/>
<dbReference type="PANTHER" id="PTHR12264">
    <property type="entry name" value="TRANSCRIPTION INITIATION FACTOR TFIID SUBUNIT 12"/>
    <property type="match status" value="1"/>
</dbReference>
<sequence>MQEENGALPGGITENHISTDAKELLPSEKLRELLSEVAPGEILDPEVEEFLQEHAIGFVESVTEFACRIAKNRESETLEAQDVQLYLEKTWNMRIPGYGDTRKPVRRFAPSPAHASRMQMVNKAKMQAAANNTSNK</sequence>
<reference evidence="8" key="1">
    <citation type="submission" date="2021-01" db="EMBL/GenBank/DDBJ databases">
        <authorList>
            <person name="Corre E."/>
            <person name="Pelletier E."/>
            <person name="Niang G."/>
            <person name="Scheremetjew M."/>
            <person name="Finn R."/>
            <person name="Kale V."/>
            <person name="Holt S."/>
            <person name="Cochrane G."/>
            <person name="Meng A."/>
            <person name="Brown T."/>
            <person name="Cohen L."/>
        </authorList>
    </citation>
    <scope>NUCLEOTIDE SEQUENCE</scope>
    <source>
        <strain evidence="8">CCMP 769</strain>
    </source>
</reference>
<name>A0A7S2ZI62_9RHOD</name>
<evidence type="ECO:0000256" key="2">
    <source>
        <dbReference type="ARBA" id="ARBA00007530"/>
    </source>
</evidence>
<evidence type="ECO:0000256" key="4">
    <source>
        <dbReference type="ARBA" id="ARBA00023163"/>
    </source>
</evidence>
<dbReference type="Pfam" id="PF03847">
    <property type="entry name" value="TFIID_20kDa"/>
    <property type="match status" value="1"/>
</dbReference>
<evidence type="ECO:0000256" key="1">
    <source>
        <dbReference type="ARBA" id="ARBA00004123"/>
    </source>
</evidence>
<dbReference type="PANTHER" id="PTHR12264:SF21">
    <property type="entry name" value="TRANSCRIPTION INITIATION FACTOR TFIID SUBUNIT 12"/>
    <property type="match status" value="1"/>
</dbReference>
<dbReference type="InterPro" id="IPR037794">
    <property type="entry name" value="TAF12"/>
</dbReference>
<organism evidence="8">
    <name type="scientific">Rhodosorus marinus</name>
    <dbReference type="NCBI Taxonomy" id="101924"/>
    <lineage>
        <taxon>Eukaryota</taxon>
        <taxon>Rhodophyta</taxon>
        <taxon>Stylonematophyceae</taxon>
        <taxon>Stylonematales</taxon>
        <taxon>Stylonemataceae</taxon>
        <taxon>Rhodosorus</taxon>
    </lineage>
</organism>
<dbReference type="AlphaFoldDB" id="A0A7S2ZI62"/>
<evidence type="ECO:0000256" key="5">
    <source>
        <dbReference type="ARBA" id="ARBA00023242"/>
    </source>
</evidence>